<dbReference type="Pfam" id="PF00480">
    <property type="entry name" value="ROK"/>
    <property type="match status" value="1"/>
</dbReference>
<reference evidence="2 3" key="1">
    <citation type="submission" date="2022-07" db="EMBL/GenBank/DDBJ databases">
        <title>Novel species in genus cellulomonas.</title>
        <authorList>
            <person name="Ye L."/>
        </authorList>
    </citation>
    <scope>NUCLEOTIDE SEQUENCE [LARGE SCALE GENOMIC DNA]</scope>
    <source>
        <strain evidence="3">zg-Y338</strain>
    </source>
</reference>
<sequence length="409" mass="41889">MSPATRPSARGDLVPSAILGLLGTRGPTSRADVARALDVSPALVTQLTKDLIARGLVTELEHAPSQGGRPARLLGLVRSAGGAIGAKVTADHVALVDVDLDGTVRSQSTQRFDPDAPDALDALGHILGTAVDDHSGPLLGIGVGIPGSVDSQASGIVDAPTLGWSDAHVGAVLRSTLGVPVLVENDVNTLAVAERLYGTGRDHGSYLVVTIGRGIGCGIVVDGAVYRGASGGAGEIGHIPITTDGPLCGCGSRGCLEAHIGEDALVRAALEQGVVGPRGTAAGLRQAAERGDAAALEIYREAGARLGRALAGVVHTIDPEVIVLLGEGIDAWRHWEPGFEPSFRGHLMPARRGIPFVIEPWAEDKWALGAASLVLASPFDAAGATGDQGRLVRERLHAGADDQHAEPVR</sequence>
<protein>
    <submittedName>
        <fullName evidence="2">ROK family protein</fullName>
    </submittedName>
</protein>
<dbReference type="PANTHER" id="PTHR18964">
    <property type="entry name" value="ROK (REPRESSOR, ORF, KINASE) FAMILY"/>
    <property type="match status" value="1"/>
</dbReference>
<dbReference type="CDD" id="cd24073">
    <property type="entry name" value="ASKHA_ATPase_ROK_CYANR"/>
    <property type="match status" value="1"/>
</dbReference>
<dbReference type="Gene3D" id="1.10.10.10">
    <property type="entry name" value="Winged helix-like DNA-binding domain superfamily/Winged helix DNA-binding domain"/>
    <property type="match status" value="1"/>
</dbReference>
<name>A0ABY5KW23_9CELL</name>
<dbReference type="InterPro" id="IPR043129">
    <property type="entry name" value="ATPase_NBD"/>
</dbReference>
<gene>
    <name evidence="2" type="ORF">NP064_12710</name>
</gene>
<dbReference type="Proteomes" id="UP001316189">
    <property type="component" value="Chromosome"/>
</dbReference>
<dbReference type="InterPro" id="IPR036388">
    <property type="entry name" value="WH-like_DNA-bd_sf"/>
</dbReference>
<accession>A0ABY5KW23</accession>
<dbReference type="SUPFAM" id="SSF53067">
    <property type="entry name" value="Actin-like ATPase domain"/>
    <property type="match status" value="1"/>
</dbReference>
<evidence type="ECO:0000313" key="2">
    <source>
        <dbReference type="EMBL" id="UUI74644.1"/>
    </source>
</evidence>
<comment type="similarity">
    <text evidence="1">Belongs to the ROK (NagC/XylR) family.</text>
</comment>
<dbReference type="EMBL" id="CP101988">
    <property type="protein sequence ID" value="UUI74644.1"/>
    <property type="molecule type" value="Genomic_DNA"/>
</dbReference>
<dbReference type="PROSITE" id="PS01125">
    <property type="entry name" value="ROK"/>
    <property type="match status" value="1"/>
</dbReference>
<dbReference type="PANTHER" id="PTHR18964:SF149">
    <property type="entry name" value="BIFUNCTIONAL UDP-N-ACETYLGLUCOSAMINE 2-EPIMERASE_N-ACETYLMANNOSAMINE KINASE"/>
    <property type="match status" value="1"/>
</dbReference>
<organism evidence="2 3">
    <name type="scientific">Cellulomonas chengniuliangii</name>
    <dbReference type="NCBI Taxonomy" id="2968084"/>
    <lineage>
        <taxon>Bacteria</taxon>
        <taxon>Bacillati</taxon>
        <taxon>Actinomycetota</taxon>
        <taxon>Actinomycetes</taxon>
        <taxon>Micrococcales</taxon>
        <taxon>Cellulomonadaceae</taxon>
        <taxon>Cellulomonas</taxon>
    </lineage>
</organism>
<dbReference type="InterPro" id="IPR036390">
    <property type="entry name" value="WH_DNA-bd_sf"/>
</dbReference>
<dbReference type="InterPro" id="IPR000600">
    <property type="entry name" value="ROK"/>
</dbReference>
<dbReference type="SUPFAM" id="SSF46785">
    <property type="entry name" value="Winged helix' DNA-binding domain"/>
    <property type="match status" value="1"/>
</dbReference>
<evidence type="ECO:0000313" key="3">
    <source>
        <dbReference type="Proteomes" id="UP001316189"/>
    </source>
</evidence>
<evidence type="ECO:0000256" key="1">
    <source>
        <dbReference type="ARBA" id="ARBA00006479"/>
    </source>
</evidence>
<dbReference type="Gene3D" id="3.30.420.40">
    <property type="match status" value="2"/>
</dbReference>
<dbReference type="RefSeq" id="WP_227570639.1">
    <property type="nucleotide sequence ID" value="NZ_CP101988.1"/>
</dbReference>
<keyword evidence="3" id="KW-1185">Reference proteome</keyword>
<dbReference type="InterPro" id="IPR049874">
    <property type="entry name" value="ROK_cs"/>
</dbReference>
<proteinExistence type="inferred from homology"/>